<feature type="compositionally biased region" description="Acidic residues" evidence="1">
    <location>
        <begin position="829"/>
        <end position="838"/>
    </location>
</feature>
<proteinExistence type="predicted"/>
<comment type="caution">
    <text evidence="2">The sequence shown here is derived from an EMBL/GenBank/DDBJ whole genome shotgun (WGS) entry which is preliminary data.</text>
</comment>
<evidence type="ECO:0000313" key="2">
    <source>
        <dbReference type="EMBL" id="KAF9690740.1"/>
    </source>
</evidence>
<feature type="compositionally biased region" description="Low complexity" evidence="1">
    <location>
        <begin position="240"/>
        <end position="298"/>
    </location>
</feature>
<feature type="compositionally biased region" description="Pro residues" evidence="1">
    <location>
        <begin position="669"/>
        <end position="679"/>
    </location>
</feature>
<reference evidence="2" key="1">
    <citation type="submission" date="2018-12" db="EMBL/GenBank/DDBJ databases">
        <authorList>
            <person name="Syme R.A."/>
            <person name="Farfan-Caceres L."/>
            <person name="Lichtenzveig J."/>
        </authorList>
    </citation>
    <scope>NUCLEOTIDE SEQUENCE</scope>
    <source>
        <strain evidence="2">Al4</strain>
    </source>
</reference>
<feature type="compositionally biased region" description="Basic residues" evidence="1">
    <location>
        <begin position="1028"/>
        <end position="1042"/>
    </location>
</feature>
<dbReference type="EMBL" id="RZGK01000023">
    <property type="protein sequence ID" value="KAF9690740.1"/>
    <property type="molecule type" value="Genomic_DNA"/>
</dbReference>
<feature type="compositionally biased region" description="Acidic residues" evidence="1">
    <location>
        <begin position="847"/>
        <end position="932"/>
    </location>
</feature>
<feature type="compositionally biased region" description="Low complexity" evidence="1">
    <location>
        <begin position="947"/>
        <end position="956"/>
    </location>
</feature>
<feature type="compositionally biased region" description="Polar residues" evidence="1">
    <location>
        <begin position="329"/>
        <end position="338"/>
    </location>
</feature>
<organism evidence="2 3">
    <name type="scientific">Ascochyta lentis</name>
    <dbReference type="NCBI Taxonomy" id="205686"/>
    <lineage>
        <taxon>Eukaryota</taxon>
        <taxon>Fungi</taxon>
        <taxon>Dikarya</taxon>
        <taxon>Ascomycota</taxon>
        <taxon>Pezizomycotina</taxon>
        <taxon>Dothideomycetes</taxon>
        <taxon>Pleosporomycetidae</taxon>
        <taxon>Pleosporales</taxon>
        <taxon>Pleosporineae</taxon>
        <taxon>Didymellaceae</taxon>
        <taxon>Ascochyta</taxon>
    </lineage>
</organism>
<protein>
    <submittedName>
        <fullName evidence="2">Uncharacterized protein</fullName>
    </submittedName>
</protein>
<feature type="compositionally biased region" description="Polar residues" evidence="1">
    <location>
        <begin position="561"/>
        <end position="571"/>
    </location>
</feature>
<evidence type="ECO:0000256" key="1">
    <source>
        <dbReference type="SAM" id="MobiDB-lite"/>
    </source>
</evidence>
<feature type="region of interest" description="Disordered" evidence="1">
    <location>
        <begin position="552"/>
        <end position="729"/>
    </location>
</feature>
<feature type="compositionally biased region" description="Low complexity" evidence="1">
    <location>
        <begin position="351"/>
        <end position="361"/>
    </location>
</feature>
<evidence type="ECO:0000313" key="3">
    <source>
        <dbReference type="Proteomes" id="UP000651452"/>
    </source>
</evidence>
<dbReference type="OrthoDB" id="3795193at2759"/>
<dbReference type="AlphaFoldDB" id="A0A8H7IUA2"/>
<feature type="region of interest" description="Disordered" evidence="1">
    <location>
        <begin position="228"/>
        <end position="399"/>
    </location>
</feature>
<keyword evidence="3" id="KW-1185">Reference proteome</keyword>
<reference evidence="2" key="2">
    <citation type="submission" date="2020-09" db="EMBL/GenBank/DDBJ databases">
        <title>Reference genome assembly for Australian Ascochyta lentis isolate Al4.</title>
        <authorList>
            <person name="Lee R.C."/>
            <person name="Farfan-Caceres L.M."/>
            <person name="Debler J.W."/>
            <person name="Williams A.H."/>
            <person name="Henares B.M."/>
        </authorList>
    </citation>
    <scope>NUCLEOTIDE SEQUENCE</scope>
    <source>
        <strain evidence="2">Al4</strain>
    </source>
</reference>
<feature type="compositionally biased region" description="Polar residues" evidence="1">
    <location>
        <begin position="299"/>
        <end position="316"/>
    </location>
</feature>
<accession>A0A8H7IUA2</accession>
<feature type="compositionally biased region" description="Polar residues" evidence="1">
    <location>
        <begin position="692"/>
        <end position="702"/>
    </location>
</feature>
<feature type="compositionally biased region" description="Acidic residues" evidence="1">
    <location>
        <begin position="794"/>
        <end position="809"/>
    </location>
</feature>
<feature type="compositionally biased region" description="Basic residues" evidence="1">
    <location>
        <begin position="624"/>
        <end position="634"/>
    </location>
</feature>
<feature type="compositionally biased region" description="Basic and acidic residues" evidence="1">
    <location>
        <begin position="573"/>
        <end position="586"/>
    </location>
</feature>
<feature type="region of interest" description="Disordered" evidence="1">
    <location>
        <begin position="768"/>
        <end position="1042"/>
    </location>
</feature>
<sequence length="1042" mass="115112">MDQFDNLFDYGENNGLDIALTADNHLFNNGPDLFEEELAGRLREAINTPHEPLPCPNDVFPEQPPLASADSASFDPSHNIFQDIRFGDGQMNPEPLPYQSIPQPVAQQAGDVEFGRLTIAQALSQQACMQVPNVAPTAVLDNNTMQPQMEPGSVPAPNDLFMWGSIGTNNSTQMPGNGQQQQWPVFANQQTQLHHPQPNVAQAQYMQALRQFQFAQTQLALSMPASFQLPLNAQPPPNEQSLQAPQQSLQAPQQSLQAPQQSLQAPQQSLQAPQQSPPNEQVLQAPQQSLQDPQQSPPNEQVLQAPQQPHKSSQPYQEPELAQHVQELPQDSPNTTPADATPPEAIPSSPPVQQIVVSPPSEQEEPQSPRRPRKAPGNRKSNPAQGPHTPEQPQSRLTFTSLRDAEASMPERYLEKNWRSPNPDDTVPQTDEERDHWVVKMLKAMQDTSKCKDNKDGFSFLKRWRHADYYNVQEMEKVCWHMLDIAERLHAEGPSATNIYCQDAHKKMYASRNLTFEQRIIAICDMLKLSKFLCDNLMKGEGIEALVGAPKQKMSGAKTMHVQNLKRQNWLETGRRKDTDHSKGETDIPEDDGQDAVVNTADVPEPARRKPKQKSKRSVPAAKPRTRTNTRRRAPTPEDSDEGEDKGLSRRQSNADKVVNKSDHTVSPTPTPSPTPAPKRNPGARGRDHGQTLPQQTSSRMGTNVKPDVMPRKRVIDLTGSDSDEMPSARVFKRARGNSTWTHYFPTRTKSTSWLLARAEEIAKRKIAASKMDVDEPSQDEAADQAGEEKKEAEGDEEDESSEESEESEVETRGPSTTRKAKSTTSPSEESEVSESEAESNQHDTEAETDDDDNNDDGSNDEGSNDEGSNDEGSNDEGSNDEGSNDEGSNDEGSDDEGSDDEDSEDSDDSSESEQESSEESSDSGSDSDSDFEPPVSPRARIRKRPTTTAPATPTITKRKRDTIPKGGRLILDQPRVVEIDPSSESDSSESGYSASREDSAPPAKRAKKGDDDSARKSTAPASSAKNKPGRKPSKRPFNKRR</sequence>
<gene>
    <name evidence="2" type="ORF">EKO04_011436</name>
</gene>
<dbReference type="Proteomes" id="UP000651452">
    <property type="component" value="Unassembled WGS sequence"/>
</dbReference>
<name>A0A8H7IUA2_9PLEO</name>